<dbReference type="InterPro" id="IPR000056">
    <property type="entry name" value="Ribul_P_3_epim-like"/>
</dbReference>
<dbReference type="CDD" id="cd00429">
    <property type="entry name" value="RPE"/>
    <property type="match status" value="1"/>
</dbReference>
<keyword evidence="1" id="KW-0479">Metal-binding</keyword>
<dbReference type="NCBIfam" id="NF007266">
    <property type="entry name" value="PRK09722.1"/>
    <property type="match status" value="1"/>
</dbReference>
<organism evidence="3 4">
    <name type="scientific">Enterococcus hulanensis</name>
    <dbReference type="NCBI Taxonomy" id="2559929"/>
    <lineage>
        <taxon>Bacteria</taxon>
        <taxon>Bacillati</taxon>
        <taxon>Bacillota</taxon>
        <taxon>Bacilli</taxon>
        <taxon>Lactobacillales</taxon>
        <taxon>Enterococcaceae</taxon>
        <taxon>Enterococcus</taxon>
    </lineage>
</organism>
<reference evidence="3 4" key="1">
    <citation type="submission" date="2023-03" db="EMBL/GenBank/DDBJ databases">
        <authorList>
            <person name="Shen W."/>
            <person name="Cai J."/>
        </authorList>
    </citation>
    <scope>NUCLEOTIDE SEQUENCE [LARGE SCALE GENOMIC DNA]</scope>
    <source>
        <strain evidence="3 4">D6-4</strain>
    </source>
</reference>
<evidence type="ECO:0000256" key="1">
    <source>
        <dbReference type="ARBA" id="ARBA00022723"/>
    </source>
</evidence>
<dbReference type="Proteomes" id="UP001252875">
    <property type="component" value="Unassembled WGS sequence"/>
</dbReference>
<name>A0ABU3F4D1_9ENTE</name>
<gene>
    <name evidence="3" type="primary">alsE</name>
    <name evidence="3" type="ORF">P7D85_18505</name>
</gene>
<dbReference type="InterPro" id="IPR011060">
    <property type="entry name" value="RibuloseP-bd_barrel"/>
</dbReference>
<proteinExistence type="predicted"/>
<evidence type="ECO:0000256" key="2">
    <source>
        <dbReference type="ARBA" id="ARBA00023235"/>
    </source>
</evidence>
<dbReference type="RefSeq" id="WP_311823342.1">
    <property type="nucleotide sequence ID" value="NZ_JARPYF010000013.1"/>
</dbReference>
<dbReference type="Pfam" id="PF00834">
    <property type="entry name" value="Ribul_P_3_epim"/>
    <property type="match status" value="1"/>
</dbReference>
<accession>A0ABU3F4D1</accession>
<sequence>MVKISPSLMCMDISKFEEQINYLNQTVDYYHIDIMDGHYVSNMTLSPWFIKQLKDHTTIPIDAHLMVTNPIEYVDQLLDLGVEVISIHAEYLNGHAFRLSEKIKQHGKKMGVVLNPETPLSLVYDYLHLLDIITVMTVDPGFAGQTFISESLKKVRTLKTVREERKLVFEIQIDGSCNEKTYQMMIDAGADILILGSSGLFNLDDSIGKSVEIMKNQLSSATSEIKSF</sequence>
<keyword evidence="2" id="KW-0413">Isomerase</keyword>
<keyword evidence="4" id="KW-1185">Reference proteome</keyword>
<evidence type="ECO:0000313" key="4">
    <source>
        <dbReference type="Proteomes" id="UP001252875"/>
    </source>
</evidence>
<dbReference type="PANTHER" id="PTHR11749">
    <property type="entry name" value="RIBULOSE-5-PHOSPHATE-3-EPIMERASE"/>
    <property type="match status" value="1"/>
</dbReference>
<dbReference type="NCBIfam" id="NF004076">
    <property type="entry name" value="PRK05581.1-4"/>
    <property type="match status" value="1"/>
</dbReference>
<evidence type="ECO:0000313" key="3">
    <source>
        <dbReference type="EMBL" id="MDT2601776.1"/>
    </source>
</evidence>
<dbReference type="InterPro" id="IPR013785">
    <property type="entry name" value="Aldolase_TIM"/>
</dbReference>
<dbReference type="EMBL" id="JARPYI010000013">
    <property type="protein sequence ID" value="MDT2601776.1"/>
    <property type="molecule type" value="Genomic_DNA"/>
</dbReference>
<protein>
    <submittedName>
        <fullName evidence="3">D-allulose 6-phosphate 3-epimerase</fullName>
    </submittedName>
</protein>
<dbReference type="SUPFAM" id="SSF51366">
    <property type="entry name" value="Ribulose-phoshate binding barrel"/>
    <property type="match status" value="1"/>
</dbReference>
<dbReference type="PROSITE" id="PS01086">
    <property type="entry name" value="RIBUL_P_3_EPIMER_2"/>
    <property type="match status" value="1"/>
</dbReference>
<comment type="caution">
    <text evidence="3">The sequence shown here is derived from an EMBL/GenBank/DDBJ whole genome shotgun (WGS) entry which is preliminary data.</text>
</comment>
<dbReference type="Gene3D" id="3.20.20.70">
    <property type="entry name" value="Aldolase class I"/>
    <property type="match status" value="1"/>
</dbReference>